<comment type="caution">
    <text evidence="5">The sequence shown here is derived from an EMBL/GenBank/DDBJ whole genome shotgun (WGS) entry which is preliminary data.</text>
</comment>
<feature type="domain" description="HTH luxR-type" evidence="4">
    <location>
        <begin position="134"/>
        <end position="199"/>
    </location>
</feature>
<dbReference type="SUPFAM" id="SSF52172">
    <property type="entry name" value="CheY-like"/>
    <property type="match status" value="1"/>
</dbReference>
<keyword evidence="2" id="KW-0238">DNA-binding</keyword>
<dbReference type="EMBL" id="JMCB01000030">
    <property type="protein sequence ID" value="KFE60616.1"/>
    <property type="molecule type" value="Genomic_DNA"/>
</dbReference>
<dbReference type="PANTHER" id="PTHR43214">
    <property type="entry name" value="TWO-COMPONENT RESPONSE REGULATOR"/>
    <property type="match status" value="1"/>
</dbReference>
<dbReference type="InterPro" id="IPR036388">
    <property type="entry name" value="WH-like_DNA-bd_sf"/>
</dbReference>
<dbReference type="Pfam" id="PF00196">
    <property type="entry name" value="GerE"/>
    <property type="match status" value="1"/>
</dbReference>
<dbReference type="Gene3D" id="1.10.10.10">
    <property type="entry name" value="Winged helix-like DNA-binding domain superfamily/Winged helix DNA-binding domain"/>
    <property type="match status" value="1"/>
</dbReference>
<dbReference type="AlphaFoldDB" id="A0A085VYV3"/>
<dbReference type="InterPro" id="IPR011006">
    <property type="entry name" value="CheY-like_superfamily"/>
</dbReference>
<dbReference type="InterPro" id="IPR000792">
    <property type="entry name" value="Tscrpt_reg_LuxR_C"/>
</dbReference>
<dbReference type="Gene3D" id="3.40.50.2300">
    <property type="match status" value="1"/>
</dbReference>
<dbReference type="GO" id="GO:0003677">
    <property type="term" value="F:DNA binding"/>
    <property type="evidence" value="ECO:0007669"/>
    <property type="project" value="UniProtKB-KW"/>
</dbReference>
<evidence type="ECO:0000313" key="6">
    <source>
        <dbReference type="Proteomes" id="UP000028725"/>
    </source>
</evidence>
<evidence type="ECO:0000256" key="1">
    <source>
        <dbReference type="ARBA" id="ARBA00023015"/>
    </source>
</evidence>
<dbReference type="PROSITE" id="PS50043">
    <property type="entry name" value="HTH_LUXR_2"/>
    <property type="match status" value="1"/>
</dbReference>
<keyword evidence="6" id="KW-1185">Reference proteome</keyword>
<dbReference type="PANTHER" id="PTHR43214:SF41">
    <property type="entry name" value="NITRATE_NITRITE RESPONSE REGULATOR PROTEIN NARP"/>
    <property type="match status" value="1"/>
</dbReference>
<protein>
    <submittedName>
        <fullName evidence="5">Nitrate/nitrite response regulator protein</fullName>
    </submittedName>
</protein>
<sequence>MNEPSIAILSDQNLFREGVVQLLRSQGFQQISEYQSAAELQREVHNPPQLVLVDMDHRTDDPLALVRELRCKTPHATVVIMGAVQQRAAFPGTGPTPVERPEAAPQALRAAVSLAQAAQESNTPEQPSAEAQNQQRLWAMMTPRQRDVLGYLSTGSDNLKIAANLGISERAVKAHVSALLSLFSAENRTELAVLACRAGLRPPLRSLPRNQNMPQARAG</sequence>
<dbReference type="PRINTS" id="PR00038">
    <property type="entry name" value="HTHLUXR"/>
</dbReference>
<dbReference type="InterPro" id="IPR039420">
    <property type="entry name" value="WalR-like"/>
</dbReference>
<keyword evidence="1" id="KW-0805">Transcription regulation</keyword>
<evidence type="ECO:0000313" key="5">
    <source>
        <dbReference type="EMBL" id="KFE60616.1"/>
    </source>
</evidence>
<dbReference type="SUPFAM" id="SSF46894">
    <property type="entry name" value="C-terminal effector domain of the bipartite response regulators"/>
    <property type="match status" value="1"/>
</dbReference>
<dbReference type="SMART" id="SM00421">
    <property type="entry name" value="HTH_LUXR"/>
    <property type="match status" value="1"/>
</dbReference>
<dbReference type="STRING" id="394096.DB31_5955"/>
<dbReference type="Proteomes" id="UP000028725">
    <property type="component" value="Unassembled WGS sequence"/>
</dbReference>
<organism evidence="5 6">
    <name type="scientific">Hyalangium minutum</name>
    <dbReference type="NCBI Taxonomy" id="394096"/>
    <lineage>
        <taxon>Bacteria</taxon>
        <taxon>Pseudomonadati</taxon>
        <taxon>Myxococcota</taxon>
        <taxon>Myxococcia</taxon>
        <taxon>Myxococcales</taxon>
        <taxon>Cystobacterineae</taxon>
        <taxon>Archangiaceae</taxon>
        <taxon>Hyalangium</taxon>
    </lineage>
</organism>
<dbReference type="GO" id="GO:0006355">
    <property type="term" value="P:regulation of DNA-templated transcription"/>
    <property type="evidence" value="ECO:0007669"/>
    <property type="project" value="InterPro"/>
</dbReference>
<name>A0A085VYV3_9BACT</name>
<dbReference type="CDD" id="cd06170">
    <property type="entry name" value="LuxR_C_like"/>
    <property type="match status" value="1"/>
</dbReference>
<reference evidence="5 6" key="1">
    <citation type="submission" date="2014-04" db="EMBL/GenBank/DDBJ databases">
        <title>Genome assembly of Hyalangium minutum DSM 14724.</title>
        <authorList>
            <person name="Sharma G."/>
            <person name="Subramanian S."/>
        </authorList>
    </citation>
    <scope>NUCLEOTIDE SEQUENCE [LARGE SCALE GENOMIC DNA]</scope>
    <source>
        <strain evidence="5 6">DSM 14724</strain>
    </source>
</reference>
<keyword evidence="3" id="KW-0804">Transcription</keyword>
<proteinExistence type="predicted"/>
<dbReference type="OrthoDB" id="5512014at2"/>
<gene>
    <name evidence="5" type="ORF">DB31_5955</name>
</gene>
<evidence type="ECO:0000256" key="3">
    <source>
        <dbReference type="ARBA" id="ARBA00023163"/>
    </source>
</evidence>
<dbReference type="RefSeq" id="WP_052420690.1">
    <property type="nucleotide sequence ID" value="NZ_JMCB01000030.1"/>
</dbReference>
<dbReference type="InterPro" id="IPR016032">
    <property type="entry name" value="Sig_transdc_resp-reg_C-effctor"/>
</dbReference>
<evidence type="ECO:0000259" key="4">
    <source>
        <dbReference type="PROSITE" id="PS50043"/>
    </source>
</evidence>
<accession>A0A085VYV3</accession>
<evidence type="ECO:0000256" key="2">
    <source>
        <dbReference type="ARBA" id="ARBA00023125"/>
    </source>
</evidence>